<dbReference type="EMBL" id="MIGC01008879">
    <property type="protein sequence ID" value="PHJ15263.1"/>
    <property type="molecule type" value="Genomic_DNA"/>
</dbReference>
<dbReference type="Proteomes" id="UP000221165">
    <property type="component" value="Unassembled WGS sequence"/>
</dbReference>
<feature type="compositionally biased region" description="Basic and acidic residues" evidence="1">
    <location>
        <begin position="1"/>
        <end position="21"/>
    </location>
</feature>
<feature type="region of interest" description="Disordered" evidence="1">
    <location>
        <begin position="1"/>
        <end position="80"/>
    </location>
</feature>
<dbReference type="VEuPathDB" id="ToxoDB:CSUI_010925"/>
<dbReference type="RefSeq" id="XP_067916997.1">
    <property type="nucleotide sequence ID" value="XM_068071026.1"/>
</dbReference>
<feature type="compositionally biased region" description="Low complexity" evidence="1">
    <location>
        <begin position="59"/>
        <end position="71"/>
    </location>
</feature>
<protein>
    <submittedName>
        <fullName evidence="2">Uncharacterized protein</fullName>
    </submittedName>
</protein>
<dbReference type="AlphaFoldDB" id="A0A2C6KFW0"/>
<organism evidence="2 3">
    <name type="scientific">Cystoisospora suis</name>
    <dbReference type="NCBI Taxonomy" id="483139"/>
    <lineage>
        <taxon>Eukaryota</taxon>
        <taxon>Sar</taxon>
        <taxon>Alveolata</taxon>
        <taxon>Apicomplexa</taxon>
        <taxon>Conoidasida</taxon>
        <taxon>Coccidia</taxon>
        <taxon>Eucoccidiorida</taxon>
        <taxon>Eimeriorina</taxon>
        <taxon>Sarcocystidae</taxon>
        <taxon>Cystoisospora</taxon>
    </lineage>
</organism>
<comment type="caution">
    <text evidence="2">The sequence shown here is derived from an EMBL/GenBank/DDBJ whole genome shotgun (WGS) entry which is preliminary data.</text>
</comment>
<evidence type="ECO:0000256" key="1">
    <source>
        <dbReference type="SAM" id="MobiDB-lite"/>
    </source>
</evidence>
<reference evidence="2 3" key="1">
    <citation type="journal article" date="2017" name="Int. J. Parasitol.">
        <title>The genome of the protozoan parasite Cystoisospora suis and a reverse vaccinology approach to identify vaccine candidates.</title>
        <authorList>
            <person name="Palmieri N."/>
            <person name="Shrestha A."/>
            <person name="Ruttkowski B."/>
            <person name="Beck T."/>
            <person name="Vogl C."/>
            <person name="Tomley F."/>
            <person name="Blake D.P."/>
            <person name="Joachim A."/>
        </authorList>
    </citation>
    <scope>NUCLEOTIDE SEQUENCE [LARGE SCALE GENOMIC DNA]</scope>
    <source>
        <strain evidence="2 3">Wien I</strain>
    </source>
</reference>
<feature type="non-terminal residue" evidence="2">
    <location>
        <position position="80"/>
    </location>
</feature>
<accession>A0A2C6KFW0</accession>
<proteinExistence type="predicted"/>
<dbReference type="GeneID" id="94434237"/>
<keyword evidence="3" id="KW-1185">Reference proteome</keyword>
<gene>
    <name evidence="2" type="ORF">CSUI_010925</name>
</gene>
<name>A0A2C6KFW0_9APIC</name>
<evidence type="ECO:0000313" key="3">
    <source>
        <dbReference type="Proteomes" id="UP000221165"/>
    </source>
</evidence>
<evidence type="ECO:0000313" key="2">
    <source>
        <dbReference type="EMBL" id="PHJ15263.1"/>
    </source>
</evidence>
<sequence length="80" mass="8902">MRSMTRDTLHSKSEGSGDEKIKRRGHSDSLCTRLIDGDKKNNHGSLYHANSGMNFHCTSASCSCPSPSSSSQERREKEEE</sequence>